<dbReference type="AlphaFoldDB" id="A0A0A0BH66"/>
<organism evidence="3 4">
    <name type="scientific">Methylophaga thiooxydans</name>
    <dbReference type="NCBI Taxonomy" id="392484"/>
    <lineage>
        <taxon>Bacteria</taxon>
        <taxon>Pseudomonadati</taxon>
        <taxon>Pseudomonadota</taxon>
        <taxon>Gammaproteobacteria</taxon>
        <taxon>Thiotrichales</taxon>
        <taxon>Piscirickettsiaceae</taxon>
        <taxon>Methylophaga</taxon>
    </lineage>
</organism>
<keyword evidence="1" id="KW-1133">Transmembrane helix</keyword>
<dbReference type="InterPro" id="IPR036465">
    <property type="entry name" value="vWFA_dom_sf"/>
</dbReference>
<proteinExistence type="predicted"/>
<feature type="domain" description="VWFA" evidence="2">
    <location>
        <begin position="81"/>
        <end position="282"/>
    </location>
</feature>
<comment type="caution">
    <text evidence="3">The sequence shown here is derived from an EMBL/GenBank/DDBJ whole genome shotgun (WGS) entry which is preliminary data.</text>
</comment>
<evidence type="ECO:0000259" key="2">
    <source>
        <dbReference type="SMART" id="SM00327"/>
    </source>
</evidence>
<feature type="transmembrane region" description="Helical" evidence="1">
    <location>
        <begin position="6"/>
        <end position="24"/>
    </location>
</feature>
<dbReference type="SMART" id="SM00327">
    <property type="entry name" value="VWA"/>
    <property type="match status" value="1"/>
</dbReference>
<protein>
    <submittedName>
        <fullName evidence="3">MxaC protein</fullName>
    </submittedName>
</protein>
<reference evidence="3 4" key="1">
    <citation type="submission" date="2014-09" db="EMBL/GenBank/DDBJ databases">
        <authorList>
            <person name="Grob C."/>
            <person name="Taubert M."/>
            <person name="Howat A.M."/>
            <person name="Burns O.J."/>
            <person name="Dixon J.L."/>
            <person name="Chen Y."/>
            <person name="Murrell J.C."/>
        </authorList>
    </citation>
    <scope>NUCLEOTIDE SEQUENCE [LARGE SCALE GENOMIC DNA]</scope>
    <source>
        <strain evidence="3">L4</strain>
    </source>
</reference>
<dbReference type="Proteomes" id="UP000029999">
    <property type="component" value="Unassembled WGS sequence"/>
</dbReference>
<dbReference type="EMBL" id="JRQD01000003">
    <property type="protein sequence ID" value="KGM07037.1"/>
    <property type="molecule type" value="Genomic_DNA"/>
</dbReference>
<keyword evidence="1" id="KW-0472">Membrane</keyword>
<gene>
    <name evidence="3" type="primary">mxaC</name>
    <name evidence="3" type="ORF">LP43_1537</name>
</gene>
<sequence length="341" mass="39779">MLGLSWALPYLLLLLPLAILPWLSHNTEKKVVWDKLLPVDRFSTLLSITHKGLASWVIMALLMTLAGPFTPEKTVERYRQGAEFIVLLDRSRSMDDIFARRPLNSLPVEKELIRSKRKVSRDYLVEFVKRRPDDRFGYVLFSDKPTEILRLTYNKAAVLATVEAGGLGKGLSKTNIFSALKLAADMFQREDYRGSRNILLISDGGQVFTDEQKRYLVRTYPEMKLSLYWIYLRSMRGMTLDSSDNDSLLWLDMPERKIHAFFKTLNVPYQAFEAGSLEEFSAAINEIDEQQYQTLIIEETLPHQYRTDWFLWLALVALFLLTLSYLYTWWGVRQAYQNRHK</sequence>
<feature type="transmembrane region" description="Helical" evidence="1">
    <location>
        <begin position="45"/>
        <end position="69"/>
    </location>
</feature>
<dbReference type="SUPFAM" id="SSF53300">
    <property type="entry name" value="vWA-like"/>
    <property type="match status" value="1"/>
</dbReference>
<name>A0A0A0BH66_9GAMM</name>
<dbReference type="Gene3D" id="3.40.50.410">
    <property type="entry name" value="von Willebrand factor, type A domain"/>
    <property type="match status" value="1"/>
</dbReference>
<feature type="transmembrane region" description="Helical" evidence="1">
    <location>
        <begin position="309"/>
        <end position="332"/>
    </location>
</feature>
<evidence type="ECO:0000313" key="4">
    <source>
        <dbReference type="Proteomes" id="UP000029999"/>
    </source>
</evidence>
<keyword evidence="1" id="KW-0812">Transmembrane</keyword>
<accession>A0A0A0BH66</accession>
<dbReference type="CDD" id="cd00198">
    <property type="entry name" value="vWFA"/>
    <property type="match status" value="1"/>
</dbReference>
<dbReference type="Pfam" id="PF13519">
    <property type="entry name" value="VWA_2"/>
    <property type="match status" value="1"/>
</dbReference>
<evidence type="ECO:0000313" key="3">
    <source>
        <dbReference type="EMBL" id="KGM07037.1"/>
    </source>
</evidence>
<dbReference type="STRING" id="392484.LP43_1537"/>
<dbReference type="InterPro" id="IPR002035">
    <property type="entry name" value="VWF_A"/>
</dbReference>
<evidence type="ECO:0000256" key="1">
    <source>
        <dbReference type="SAM" id="Phobius"/>
    </source>
</evidence>